<dbReference type="Pfam" id="PF00534">
    <property type="entry name" value="Glycos_transf_1"/>
    <property type="match status" value="1"/>
</dbReference>
<dbReference type="OrthoDB" id="9802525at2"/>
<name>A0A1M6U809_9CLOT</name>
<feature type="domain" description="Glycosyl transferase family 1" evidence="2">
    <location>
        <begin position="193"/>
        <end position="314"/>
    </location>
</feature>
<gene>
    <name evidence="3" type="ORF">SAMN02745163_04206</name>
</gene>
<proteinExistence type="predicted"/>
<evidence type="ECO:0000259" key="2">
    <source>
        <dbReference type="Pfam" id="PF00534"/>
    </source>
</evidence>
<accession>A0A1M6U809</accession>
<protein>
    <submittedName>
        <fullName evidence="3">Glycosyltransferase involved in cell wall bisynthesis</fullName>
    </submittedName>
</protein>
<dbReference type="AlphaFoldDB" id="A0A1M6U809"/>
<dbReference type="PANTHER" id="PTHR46401:SF2">
    <property type="entry name" value="GLYCOSYLTRANSFERASE WBBK-RELATED"/>
    <property type="match status" value="1"/>
</dbReference>
<dbReference type="Gene3D" id="3.40.50.2000">
    <property type="entry name" value="Glycogen Phosphorylase B"/>
    <property type="match status" value="2"/>
</dbReference>
<organism evidence="3 4">
    <name type="scientific">Clostridium cavendishii DSM 21758</name>
    <dbReference type="NCBI Taxonomy" id="1121302"/>
    <lineage>
        <taxon>Bacteria</taxon>
        <taxon>Bacillati</taxon>
        <taxon>Bacillota</taxon>
        <taxon>Clostridia</taxon>
        <taxon>Eubacteriales</taxon>
        <taxon>Clostridiaceae</taxon>
        <taxon>Clostridium</taxon>
    </lineage>
</organism>
<dbReference type="InterPro" id="IPR001296">
    <property type="entry name" value="Glyco_trans_1"/>
</dbReference>
<dbReference type="Proteomes" id="UP000184310">
    <property type="component" value="Unassembled WGS sequence"/>
</dbReference>
<dbReference type="GO" id="GO:0016757">
    <property type="term" value="F:glycosyltransferase activity"/>
    <property type="evidence" value="ECO:0007669"/>
    <property type="project" value="InterPro"/>
</dbReference>
<dbReference type="SUPFAM" id="SSF53756">
    <property type="entry name" value="UDP-Glycosyltransferase/glycogen phosphorylase"/>
    <property type="match status" value="1"/>
</dbReference>
<sequence length="366" mass="41916">MNICIDGLAASTLIGTDIYSYTKENILALSESGEFDNIYSIWDNYPPTSYWRKIKNINYVDLALDRLNNDYSLLEDFLYDKQISIYHSPNNGFSLPKNKICKFISSINSLYALSFKDDVDEKYYNKLTSTLPLTLEKSDKIIVNSTFTKNELLSNYYNFQNKIEVVYPKCSRIFFNYDKDFCIEFLKKHYNIEGSFILSVGSVSNRKNISTFINILNELVKKHIDLKLVIVGNISGKRESYYNSLKDLINKYNLDNNVIFTGVVKPTHLPIFYSSALTVLDYSTYNSYPLSCVEAISCGAIVICNKTAANIEVLSNCCVFSDFLSLNPIYELLEILYKNEAYKNNVLSLLKSPISSTSEDLLKIYT</sequence>
<evidence type="ECO:0000313" key="4">
    <source>
        <dbReference type="Proteomes" id="UP000184310"/>
    </source>
</evidence>
<keyword evidence="4" id="KW-1185">Reference proteome</keyword>
<reference evidence="3 4" key="1">
    <citation type="submission" date="2016-11" db="EMBL/GenBank/DDBJ databases">
        <authorList>
            <person name="Jaros S."/>
            <person name="Januszkiewicz K."/>
            <person name="Wedrychowicz H."/>
        </authorList>
    </citation>
    <scope>NUCLEOTIDE SEQUENCE [LARGE SCALE GENOMIC DNA]</scope>
    <source>
        <strain evidence="3 4">DSM 21758</strain>
    </source>
</reference>
<evidence type="ECO:0000313" key="3">
    <source>
        <dbReference type="EMBL" id="SHK65304.1"/>
    </source>
</evidence>
<evidence type="ECO:0000256" key="1">
    <source>
        <dbReference type="ARBA" id="ARBA00022679"/>
    </source>
</evidence>
<dbReference type="EMBL" id="FQZB01000022">
    <property type="protein sequence ID" value="SHK65304.1"/>
    <property type="molecule type" value="Genomic_DNA"/>
</dbReference>
<dbReference type="RefSeq" id="WP_072993000.1">
    <property type="nucleotide sequence ID" value="NZ_FQZB01000022.1"/>
</dbReference>
<dbReference type="GO" id="GO:0009103">
    <property type="term" value="P:lipopolysaccharide biosynthetic process"/>
    <property type="evidence" value="ECO:0007669"/>
    <property type="project" value="TreeGrafter"/>
</dbReference>
<keyword evidence="1 3" id="KW-0808">Transferase</keyword>
<dbReference type="PANTHER" id="PTHR46401">
    <property type="entry name" value="GLYCOSYLTRANSFERASE WBBK-RELATED"/>
    <property type="match status" value="1"/>
</dbReference>
<dbReference type="STRING" id="1121302.SAMN02745163_04206"/>